<dbReference type="Pfam" id="PF00170">
    <property type="entry name" value="bZIP_1"/>
    <property type="match status" value="1"/>
</dbReference>
<evidence type="ECO:0000256" key="5">
    <source>
        <dbReference type="SAM" id="Coils"/>
    </source>
</evidence>
<evidence type="ECO:0000256" key="1">
    <source>
        <dbReference type="ARBA" id="ARBA00004123"/>
    </source>
</evidence>
<keyword evidence="9" id="KW-1185">Reference proteome</keyword>
<feature type="compositionally biased region" description="Low complexity" evidence="6">
    <location>
        <begin position="180"/>
        <end position="194"/>
    </location>
</feature>
<reference evidence="8" key="1">
    <citation type="journal article" date="2020" name="bioRxiv">
        <title>Whole genome comparisons of ergot fungi reveals the divergence and evolution of species within the genus Claviceps are the result of varying mechanisms driving genome evolution and host range expansion.</title>
        <authorList>
            <person name="Wyka S.A."/>
            <person name="Mondo S.J."/>
            <person name="Liu M."/>
            <person name="Dettman J."/>
            <person name="Nalam V."/>
            <person name="Broders K.D."/>
        </authorList>
    </citation>
    <scope>NUCLEOTIDE SEQUENCE</scope>
    <source>
        <strain evidence="8">CCC 602</strain>
    </source>
</reference>
<dbReference type="FunFam" id="1.20.5.170:FF:000031">
    <property type="entry name" value="BZIP transcription factor (MeaB)"/>
    <property type="match status" value="1"/>
</dbReference>
<protein>
    <submittedName>
        <fullName evidence="8">BZIP-type transcription factor mbz1</fullName>
    </submittedName>
</protein>
<feature type="compositionally biased region" description="Polar residues" evidence="6">
    <location>
        <begin position="246"/>
        <end position="259"/>
    </location>
</feature>
<dbReference type="OrthoDB" id="5571888at2759"/>
<dbReference type="CDD" id="cd14810">
    <property type="entry name" value="bZIP_u1"/>
    <property type="match status" value="1"/>
</dbReference>
<dbReference type="EMBL" id="SRPW01000174">
    <property type="protein sequence ID" value="KAG6017182.1"/>
    <property type="molecule type" value="Genomic_DNA"/>
</dbReference>
<dbReference type="InterPro" id="IPR004827">
    <property type="entry name" value="bZIP"/>
</dbReference>
<feature type="compositionally biased region" description="Basic and acidic residues" evidence="6">
    <location>
        <begin position="273"/>
        <end position="290"/>
    </location>
</feature>
<dbReference type="PANTHER" id="PTHR19304">
    <property type="entry name" value="CYCLIC-AMP RESPONSE ELEMENT BINDING PROTEIN"/>
    <property type="match status" value="1"/>
</dbReference>
<dbReference type="AlphaFoldDB" id="A0A9P7NG15"/>
<comment type="caution">
    <text evidence="8">The sequence shown here is derived from an EMBL/GenBank/DDBJ whole genome shotgun (WGS) entry which is preliminary data.</text>
</comment>
<feature type="coiled-coil region" evidence="5">
    <location>
        <begin position="308"/>
        <end position="342"/>
    </location>
</feature>
<evidence type="ECO:0000313" key="8">
    <source>
        <dbReference type="EMBL" id="KAG6017182.1"/>
    </source>
</evidence>
<feature type="compositionally biased region" description="Polar residues" evidence="6">
    <location>
        <begin position="368"/>
        <end position="383"/>
    </location>
</feature>
<keyword evidence="2" id="KW-0805">Transcription regulation</keyword>
<evidence type="ECO:0000256" key="3">
    <source>
        <dbReference type="ARBA" id="ARBA00023163"/>
    </source>
</evidence>
<sequence length="579" mass="63917">MSTSGENQVDFDALLNFPPEDFSNSFNSPSLSPAPSLKPTFAAPVTAAITTPTIHTSQTLSGPSHNYGMYPQQTGFVPGAIAHTMAVNQTNDTGYQAFGSMDYLSGLSPETDAFNFNTSPSQGAMDVEFESHSVSQPCFSTVNPSNIEQGTSLMSSQSSSVGRLWPGAHSQAALAKAEAQRQQQQQQQQKQQQQQHHRQQSPQYMDQQSERHITQKTRGKGPQPTDPIVEQKITQLLNSMRAKSAGTDSESQSVTNNISRAKKDDEDMDEDERLLASEEGKKLSSKERRQLRNKVSARAFRSRRKEYITQLEAEIASKVNENGDLRSQNRALMEENKRLSDLTHMLLASPSFSDFLDNLSNKSAGLSQNAPIKVEQTPQQEQNEVPKDLNPYNEQFTSQQQIGMAMIPEPSMDFSLVNPDNLAYNFQPQVFVVDTSDIAPIDAAVLSGKTSNFVGEVFSSMDEEKVEVSALERPLEANSSESACDATVDEEFESDPEFVLFHSETVVTSEAPKEINTENLIDVDIFGGIETEKMFTRFELVDATEQEASAAFAMARVQRLSACVESVVSRLELLTMDLS</sequence>
<dbReference type="PROSITE" id="PS50217">
    <property type="entry name" value="BZIP"/>
    <property type="match status" value="1"/>
</dbReference>
<keyword evidence="5" id="KW-0175">Coiled coil</keyword>
<dbReference type="Proteomes" id="UP000748025">
    <property type="component" value="Unassembled WGS sequence"/>
</dbReference>
<evidence type="ECO:0000256" key="6">
    <source>
        <dbReference type="SAM" id="MobiDB-lite"/>
    </source>
</evidence>
<evidence type="ECO:0000256" key="4">
    <source>
        <dbReference type="ARBA" id="ARBA00023242"/>
    </source>
</evidence>
<accession>A0A9P7NG15</accession>
<feature type="domain" description="BZIP" evidence="7">
    <location>
        <begin position="283"/>
        <end position="346"/>
    </location>
</feature>
<evidence type="ECO:0000256" key="2">
    <source>
        <dbReference type="ARBA" id="ARBA00023015"/>
    </source>
</evidence>
<comment type="subcellular location">
    <subcellularLocation>
        <location evidence="1">Nucleus</location>
    </subcellularLocation>
</comment>
<organism evidence="8 9">
    <name type="scientific">Claviceps pusilla</name>
    <dbReference type="NCBI Taxonomy" id="123648"/>
    <lineage>
        <taxon>Eukaryota</taxon>
        <taxon>Fungi</taxon>
        <taxon>Dikarya</taxon>
        <taxon>Ascomycota</taxon>
        <taxon>Pezizomycotina</taxon>
        <taxon>Sordariomycetes</taxon>
        <taxon>Hypocreomycetidae</taxon>
        <taxon>Hypocreales</taxon>
        <taxon>Clavicipitaceae</taxon>
        <taxon>Claviceps</taxon>
    </lineage>
</organism>
<dbReference type="InterPro" id="IPR051027">
    <property type="entry name" value="bZIP_transcription_factors"/>
</dbReference>
<feature type="region of interest" description="Disordered" evidence="6">
    <location>
        <begin position="368"/>
        <end position="391"/>
    </location>
</feature>
<evidence type="ECO:0000259" key="7">
    <source>
        <dbReference type="PROSITE" id="PS50217"/>
    </source>
</evidence>
<dbReference type="SUPFAM" id="SSF57959">
    <property type="entry name" value="Leucine zipper domain"/>
    <property type="match status" value="1"/>
</dbReference>
<feature type="region of interest" description="Disordered" evidence="6">
    <location>
        <begin position="149"/>
        <end position="227"/>
    </location>
</feature>
<dbReference type="SMART" id="SM00338">
    <property type="entry name" value="BRLZ"/>
    <property type="match status" value="1"/>
</dbReference>
<dbReference type="InterPro" id="IPR046347">
    <property type="entry name" value="bZIP_sf"/>
</dbReference>
<proteinExistence type="predicted"/>
<gene>
    <name evidence="8" type="primary">MBZ1</name>
    <name evidence="8" type="ORF">E4U43_002145</name>
</gene>
<keyword evidence="3" id="KW-0804">Transcription</keyword>
<keyword evidence="4" id="KW-0539">Nucleus</keyword>
<name>A0A9P7NG15_9HYPO</name>
<evidence type="ECO:0000313" key="9">
    <source>
        <dbReference type="Proteomes" id="UP000748025"/>
    </source>
</evidence>
<dbReference type="GO" id="GO:0005634">
    <property type="term" value="C:nucleus"/>
    <property type="evidence" value="ECO:0007669"/>
    <property type="project" value="UniProtKB-SubCell"/>
</dbReference>
<dbReference type="Gene3D" id="1.20.5.170">
    <property type="match status" value="1"/>
</dbReference>
<dbReference type="GO" id="GO:0003700">
    <property type="term" value="F:DNA-binding transcription factor activity"/>
    <property type="evidence" value="ECO:0007669"/>
    <property type="project" value="InterPro"/>
</dbReference>
<feature type="region of interest" description="Disordered" evidence="6">
    <location>
        <begin position="240"/>
        <end position="294"/>
    </location>
</feature>